<proteinExistence type="inferred from homology"/>
<keyword evidence="5" id="KW-0256">Endoplasmic reticulum</keyword>
<evidence type="ECO:0000256" key="13">
    <source>
        <dbReference type="SAM" id="MobiDB-lite"/>
    </source>
</evidence>
<evidence type="ECO:0000256" key="4">
    <source>
        <dbReference type="ARBA" id="ARBA00022692"/>
    </source>
</evidence>
<dbReference type="Proteomes" id="UP000030678">
    <property type="component" value="Unassembled WGS sequence"/>
</dbReference>
<keyword evidence="12" id="KW-0753">Steroid metabolism</keyword>
<feature type="transmembrane region" description="Helical" evidence="14">
    <location>
        <begin position="12"/>
        <end position="39"/>
    </location>
</feature>
<keyword evidence="10 14" id="KW-0472">Membrane</keyword>
<dbReference type="HOGENOM" id="CLU_114589_0_0_1"/>
<comment type="subcellular location">
    <subcellularLocation>
        <location evidence="1">Endoplasmic reticulum membrane</location>
        <topology evidence="1">Multi-pass membrane protein</topology>
    </subcellularLocation>
</comment>
<keyword evidence="11" id="KW-1207">Sterol metabolism</keyword>
<evidence type="ECO:0000256" key="1">
    <source>
        <dbReference type="ARBA" id="ARBA00004477"/>
    </source>
</evidence>
<dbReference type="OrthoDB" id="6485510at2759"/>
<evidence type="ECO:0008006" key="17">
    <source>
        <dbReference type="Google" id="ProtNLM"/>
    </source>
</evidence>
<dbReference type="AlphaFoldDB" id="V9DN03"/>
<evidence type="ECO:0000256" key="10">
    <source>
        <dbReference type="ARBA" id="ARBA00023136"/>
    </source>
</evidence>
<evidence type="ECO:0000256" key="8">
    <source>
        <dbReference type="ARBA" id="ARBA00023011"/>
    </source>
</evidence>
<reference evidence="15 16" key="1">
    <citation type="submission" date="2013-03" db="EMBL/GenBank/DDBJ databases">
        <title>The Genome Sequence of Cladophialophora carrionii CBS 160.54.</title>
        <authorList>
            <consortium name="The Broad Institute Genomics Platform"/>
            <person name="Cuomo C."/>
            <person name="de Hoog S."/>
            <person name="Gorbushina A."/>
            <person name="Walker B."/>
            <person name="Young S.K."/>
            <person name="Zeng Q."/>
            <person name="Gargeya S."/>
            <person name="Fitzgerald M."/>
            <person name="Haas B."/>
            <person name="Abouelleil A."/>
            <person name="Allen A.W."/>
            <person name="Alvarado L."/>
            <person name="Arachchi H.M."/>
            <person name="Berlin A.M."/>
            <person name="Chapman S.B."/>
            <person name="Gainer-Dewar J."/>
            <person name="Goldberg J."/>
            <person name="Griggs A."/>
            <person name="Gujja S."/>
            <person name="Hansen M."/>
            <person name="Howarth C."/>
            <person name="Imamovic A."/>
            <person name="Ireland A."/>
            <person name="Larimer J."/>
            <person name="McCowan C."/>
            <person name="Murphy C."/>
            <person name="Pearson M."/>
            <person name="Poon T.W."/>
            <person name="Priest M."/>
            <person name="Roberts A."/>
            <person name="Saif S."/>
            <person name="Shea T."/>
            <person name="Sisk P."/>
            <person name="Sykes S."/>
            <person name="Wortman J."/>
            <person name="Nusbaum C."/>
            <person name="Birren B."/>
        </authorList>
    </citation>
    <scope>NUCLEOTIDE SEQUENCE [LARGE SCALE GENOMIC DNA]</scope>
    <source>
        <strain evidence="15 16">CBS 160.54</strain>
    </source>
</reference>
<dbReference type="InterPro" id="IPR005352">
    <property type="entry name" value="Erg28"/>
</dbReference>
<name>V9DN03_9EURO</name>
<evidence type="ECO:0000256" key="12">
    <source>
        <dbReference type="ARBA" id="ARBA00023221"/>
    </source>
</evidence>
<keyword evidence="3" id="KW-0444">Lipid biosynthesis</keyword>
<evidence type="ECO:0000256" key="11">
    <source>
        <dbReference type="ARBA" id="ARBA00023166"/>
    </source>
</evidence>
<evidence type="ECO:0000256" key="7">
    <source>
        <dbReference type="ARBA" id="ARBA00022989"/>
    </source>
</evidence>
<keyword evidence="9" id="KW-0443">Lipid metabolism</keyword>
<feature type="region of interest" description="Disordered" evidence="13">
    <location>
        <begin position="52"/>
        <end position="71"/>
    </location>
</feature>
<dbReference type="GO" id="GO:0005789">
    <property type="term" value="C:endoplasmic reticulum membrane"/>
    <property type="evidence" value="ECO:0007669"/>
    <property type="project" value="UniProtKB-SubCell"/>
</dbReference>
<accession>V9DN03</accession>
<gene>
    <name evidence="15" type="ORF">G647_09527</name>
</gene>
<sequence length="154" mass="16864">MSSLLPQSEGYLPLYILFVSYYALSVGVTAIGNAIQCYFTMSYTQRLYPGTPSSSQTKDKANPAVTSPATPLSSRTFGTWTAAVGIVRLFAAYHINEPAWYQMQTLTNIIGLVHFGLEAFVYKTTQPSGPWLAPVTVALIGTGWSIAQYGFYVR</sequence>
<keyword evidence="8" id="KW-0756">Sterol biosynthesis</keyword>
<keyword evidence="7 14" id="KW-1133">Transmembrane helix</keyword>
<organism evidence="15 16">
    <name type="scientific">Cladophialophora carrionii CBS 160.54</name>
    <dbReference type="NCBI Taxonomy" id="1279043"/>
    <lineage>
        <taxon>Eukaryota</taxon>
        <taxon>Fungi</taxon>
        <taxon>Dikarya</taxon>
        <taxon>Ascomycota</taxon>
        <taxon>Pezizomycotina</taxon>
        <taxon>Eurotiomycetes</taxon>
        <taxon>Chaetothyriomycetidae</taxon>
        <taxon>Chaetothyriales</taxon>
        <taxon>Herpotrichiellaceae</taxon>
        <taxon>Cladophialophora</taxon>
    </lineage>
</organism>
<feature type="transmembrane region" description="Helical" evidence="14">
    <location>
        <begin position="131"/>
        <end position="152"/>
    </location>
</feature>
<evidence type="ECO:0000256" key="2">
    <source>
        <dbReference type="ARBA" id="ARBA00005377"/>
    </source>
</evidence>
<dbReference type="VEuPathDB" id="FungiDB:G647_09527"/>
<evidence type="ECO:0000256" key="5">
    <source>
        <dbReference type="ARBA" id="ARBA00022824"/>
    </source>
</evidence>
<evidence type="ECO:0000256" key="3">
    <source>
        <dbReference type="ARBA" id="ARBA00022516"/>
    </source>
</evidence>
<evidence type="ECO:0000256" key="9">
    <source>
        <dbReference type="ARBA" id="ARBA00023098"/>
    </source>
</evidence>
<dbReference type="Pfam" id="PF03694">
    <property type="entry name" value="Erg28"/>
    <property type="match status" value="1"/>
</dbReference>
<keyword evidence="4 14" id="KW-0812">Transmembrane</keyword>
<evidence type="ECO:0000313" key="15">
    <source>
        <dbReference type="EMBL" id="ETI27337.1"/>
    </source>
</evidence>
<dbReference type="PANTHER" id="PTHR15451">
    <property type="entry name" value="ERGOSTEROL BIOSYNTHETIC PROTEIN 28-RELATED"/>
    <property type="match status" value="1"/>
</dbReference>
<evidence type="ECO:0000256" key="6">
    <source>
        <dbReference type="ARBA" id="ARBA00022955"/>
    </source>
</evidence>
<dbReference type="RefSeq" id="XP_008723743.1">
    <property type="nucleotide sequence ID" value="XM_008725521.1"/>
</dbReference>
<dbReference type="GO" id="GO:0030674">
    <property type="term" value="F:protein-macromolecule adaptor activity"/>
    <property type="evidence" value="ECO:0007669"/>
    <property type="project" value="TreeGrafter"/>
</dbReference>
<dbReference type="GO" id="GO:0016126">
    <property type="term" value="P:sterol biosynthetic process"/>
    <property type="evidence" value="ECO:0007669"/>
    <property type="project" value="UniProtKB-KW"/>
</dbReference>
<dbReference type="EMBL" id="KB822698">
    <property type="protein sequence ID" value="ETI27337.1"/>
    <property type="molecule type" value="Genomic_DNA"/>
</dbReference>
<dbReference type="PANTHER" id="PTHR15451:SF19">
    <property type="entry name" value="ERGOSTEROL BIOSYNTHETIC PROTEIN 28 HOMOLOG"/>
    <property type="match status" value="1"/>
</dbReference>
<comment type="similarity">
    <text evidence="2">Belongs to the ERG28 family.</text>
</comment>
<dbReference type="GeneID" id="19988020"/>
<evidence type="ECO:0000256" key="14">
    <source>
        <dbReference type="SAM" id="Phobius"/>
    </source>
</evidence>
<keyword evidence="6" id="KW-0752">Steroid biosynthesis</keyword>
<protein>
    <recommendedName>
        <fullName evidence="17">Ergosterol biosynthetic protein 28</fullName>
    </recommendedName>
</protein>
<evidence type="ECO:0000313" key="16">
    <source>
        <dbReference type="Proteomes" id="UP000030678"/>
    </source>
</evidence>